<dbReference type="Gene3D" id="1.25.40.10">
    <property type="entry name" value="Tetratricopeptide repeat domain"/>
    <property type="match status" value="1"/>
</dbReference>
<gene>
    <name evidence="2" type="ORF">UCREL1_5555</name>
</gene>
<organism evidence="2 3">
    <name type="scientific">Eutypa lata (strain UCR-EL1)</name>
    <name type="common">Grapevine dieback disease fungus</name>
    <name type="synonym">Eutypa armeniacae</name>
    <dbReference type="NCBI Taxonomy" id="1287681"/>
    <lineage>
        <taxon>Eukaryota</taxon>
        <taxon>Fungi</taxon>
        <taxon>Dikarya</taxon>
        <taxon>Ascomycota</taxon>
        <taxon>Pezizomycotina</taxon>
        <taxon>Sordariomycetes</taxon>
        <taxon>Xylariomycetidae</taxon>
        <taxon>Xylariales</taxon>
        <taxon>Diatrypaceae</taxon>
        <taxon>Eutypa</taxon>
    </lineage>
</organism>
<evidence type="ECO:0000256" key="1">
    <source>
        <dbReference type="SAM" id="Coils"/>
    </source>
</evidence>
<evidence type="ECO:0000313" key="2">
    <source>
        <dbReference type="EMBL" id="EMR67435.1"/>
    </source>
</evidence>
<proteinExistence type="predicted"/>
<dbReference type="GO" id="GO:0006457">
    <property type="term" value="P:protein folding"/>
    <property type="evidence" value="ECO:0007669"/>
    <property type="project" value="TreeGrafter"/>
</dbReference>
<dbReference type="GO" id="GO:0051879">
    <property type="term" value="F:Hsp90 protein binding"/>
    <property type="evidence" value="ECO:0007669"/>
    <property type="project" value="TreeGrafter"/>
</dbReference>
<dbReference type="OrthoDB" id="433738at2759"/>
<sequence>MASDLDTYTHLPLHFDGQTKAISAPTSKSRTLAAELEALNALHRSLLTVEGASGVPPPPLPVNPKRSANITKLRESGNGEVRKGRPAEAVKLYGLGLQMALGRPLWEPQGLVREEVAALYANRAQARMALQRWADAAVDAEASVEAKRVGNGKAWWRRGRCLLEMGRLDEAKEWVGRGLELEGDEGELAALAKEIEAKLQREKEKKKEAEK</sequence>
<keyword evidence="1" id="KW-0175">Coiled coil</keyword>
<dbReference type="eggNOG" id="ENOG502S442">
    <property type="taxonomic scope" value="Eukaryota"/>
</dbReference>
<dbReference type="PANTHER" id="PTHR46035:SF3">
    <property type="entry name" value="TRANSLOCATION PROTEIN SEC72"/>
    <property type="match status" value="1"/>
</dbReference>
<feature type="coiled-coil region" evidence="1">
    <location>
        <begin position="181"/>
        <end position="209"/>
    </location>
</feature>
<dbReference type="GO" id="GO:0030544">
    <property type="term" value="F:Hsp70 protein binding"/>
    <property type="evidence" value="ECO:0007669"/>
    <property type="project" value="TreeGrafter"/>
</dbReference>
<keyword evidence="3" id="KW-1185">Reference proteome</keyword>
<protein>
    <submittedName>
        <fullName evidence="2">Putative translocation protein sec72 protein</fullName>
    </submittedName>
</protein>
<evidence type="ECO:0000313" key="3">
    <source>
        <dbReference type="Proteomes" id="UP000012174"/>
    </source>
</evidence>
<accession>M7TL10</accession>
<dbReference type="PANTHER" id="PTHR46035">
    <property type="entry name" value="TETRATRICOPEPTIDE REPEAT PROTEIN 4"/>
    <property type="match status" value="1"/>
</dbReference>
<dbReference type="InterPro" id="IPR011990">
    <property type="entry name" value="TPR-like_helical_dom_sf"/>
</dbReference>
<dbReference type="GO" id="GO:0005829">
    <property type="term" value="C:cytosol"/>
    <property type="evidence" value="ECO:0007669"/>
    <property type="project" value="TreeGrafter"/>
</dbReference>
<dbReference type="Proteomes" id="UP000012174">
    <property type="component" value="Unassembled WGS sequence"/>
</dbReference>
<dbReference type="EMBL" id="KB706433">
    <property type="protein sequence ID" value="EMR67435.1"/>
    <property type="molecule type" value="Genomic_DNA"/>
</dbReference>
<dbReference type="AlphaFoldDB" id="M7TL10"/>
<dbReference type="SMART" id="SM00028">
    <property type="entry name" value="TPR"/>
    <property type="match status" value="2"/>
</dbReference>
<dbReference type="GO" id="GO:0005634">
    <property type="term" value="C:nucleus"/>
    <property type="evidence" value="ECO:0007669"/>
    <property type="project" value="TreeGrafter"/>
</dbReference>
<name>M7TL10_EUTLA</name>
<reference evidence="3" key="1">
    <citation type="journal article" date="2013" name="Genome Announc.">
        <title>Draft genome sequence of the grapevine dieback fungus Eutypa lata UCR-EL1.</title>
        <authorList>
            <person name="Blanco-Ulate B."/>
            <person name="Rolshausen P.E."/>
            <person name="Cantu D."/>
        </authorList>
    </citation>
    <scope>NUCLEOTIDE SEQUENCE [LARGE SCALE GENOMIC DNA]</scope>
    <source>
        <strain evidence="3">UCR-EL1</strain>
    </source>
</reference>
<dbReference type="OMA" id="KMYTLAI"/>
<dbReference type="Pfam" id="PF14559">
    <property type="entry name" value="TPR_19"/>
    <property type="match status" value="1"/>
</dbReference>
<dbReference type="KEGG" id="ela:UCREL1_5555"/>
<dbReference type="InterPro" id="IPR019734">
    <property type="entry name" value="TPR_rpt"/>
</dbReference>
<dbReference type="SUPFAM" id="SSF48452">
    <property type="entry name" value="TPR-like"/>
    <property type="match status" value="1"/>
</dbReference>
<dbReference type="HOGENOM" id="CLU_090376_2_0_1"/>